<reference evidence="2" key="2">
    <citation type="submission" date="2022-01" db="EMBL/GenBank/DDBJ databases">
        <authorList>
            <person name="Yamashiro T."/>
            <person name="Shiraishi A."/>
            <person name="Satake H."/>
            <person name="Nakayama K."/>
        </authorList>
    </citation>
    <scope>NUCLEOTIDE SEQUENCE</scope>
</reference>
<evidence type="ECO:0000256" key="1">
    <source>
        <dbReference type="SAM" id="MobiDB-lite"/>
    </source>
</evidence>
<feature type="compositionally biased region" description="Basic and acidic residues" evidence="1">
    <location>
        <begin position="419"/>
        <end position="435"/>
    </location>
</feature>
<sequence>MFEEDDDDEVNVSEDDDDQNDDDADNEDDDDQNDDNADNEGDDDQDDDQNDDDDFVHPKLSTFNEEQSKDEEDKEEVWSDDEASDEENQGVNRSGRVQIWKDDEKDDTENGQDAPQTNVQGTQVTEDTHMIITVATPEVQQQSSSVSSGFISNMLNPNPDTGIDSILNLNTESTSLVDVPFEDRVKALEDNFSEFKQKNQFAAAVSLIPGIVDTYLANKMNEAVKIVVQIQSNRHRDEAQAENEDFINTLDENMRKIIKKQVKEQVKEQVSKILLKIEKFVNDQLEAEVLTRSSNHVAANLSELELKKILIDKMENNKSIDRSIQQKTLYKALVDAYETDKDILETYRDTVTFKRRRDDEDEDEEPSVGSNRGSKRRRAGKEPESTSAPKEKTSKSSGKSKEGSKSHRTSTGKSAQAEEPIHADEDLEEPAHQEFDTGFTEDQPVDKTTQHHDWFQNPTKPPTPDRDWNKTLPTAHGPIQPWISNLARKKILVTRLMS</sequence>
<dbReference type="EMBL" id="BQNB010017830">
    <property type="protein sequence ID" value="GJT67674.1"/>
    <property type="molecule type" value="Genomic_DNA"/>
</dbReference>
<proteinExistence type="predicted"/>
<evidence type="ECO:0000313" key="2">
    <source>
        <dbReference type="EMBL" id="GJT67674.1"/>
    </source>
</evidence>
<keyword evidence="3" id="KW-1185">Reference proteome</keyword>
<feature type="compositionally biased region" description="Polar residues" evidence="1">
    <location>
        <begin position="111"/>
        <end position="124"/>
    </location>
</feature>
<feature type="compositionally biased region" description="Basic and acidic residues" evidence="1">
    <location>
        <begin position="444"/>
        <end position="454"/>
    </location>
</feature>
<accession>A0ABQ5FWM0</accession>
<protein>
    <submittedName>
        <fullName evidence="2">Uncharacterized protein</fullName>
    </submittedName>
</protein>
<feature type="compositionally biased region" description="Acidic residues" evidence="1">
    <location>
        <begin position="68"/>
        <end position="88"/>
    </location>
</feature>
<comment type="caution">
    <text evidence="2">The sequence shown here is derived from an EMBL/GenBank/DDBJ whole genome shotgun (WGS) entry which is preliminary data.</text>
</comment>
<feature type="region of interest" description="Disordered" evidence="1">
    <location>
        <begin position="356"/>
        <end position="478"/>
    </location>
</feature>
<feature type="compositionally biased region" description="Basic and acidic residues" evidence="1">
    <location>
        <begin position="380"/>
        <end position="405"/>
    </location>
</feature>
<dbReference type="Proteomes" id="UP001151760">
    <property type="component" value="Unassembled WGS sequence"/>
</dbReference>
<reference evidence="2" key="1">
    <citation type="journal article" date="2022" name="Int. J. Mol. Sci.">
        <title>Draft Genome of Tanacetum Coccineum: Genomic Comparison of Closely Related Tanacetum-Family Plants.</title>
        <authorList>
            <person name="Yamashiro T."/>
            <person name="Shiraishi A."/>
            <person name="Nakayama K."/>
            <person name="Satake H."/>
        </authorList>
    </citation>
    <scope>NUCLEOTIDE SEQUENCE</scope>
</reference>
<gene>
    <name evidence="2" type="ORF">Tco_1019154</name>
</gene>
<feature type="compositionally biased region" description="Acidic residues" evidence="1">
    <location>
        <begin position="1"/>
        <end position="54"/>
    </location>
</feature>
<feature type="region of interest" description="Disordered" evidence="1">
    <location>
        <begin position="1"/>
        <end position="124"/>
    </location>
</feature>
<name>A0ABQ5FWM0_9ASTR</name>
<evidence type="ECO:0000313" key="3">
    <source>
        <dbReference type="Proteomes" id="UP001151760"/>
    </source>
</evidence>
<organism evidence="2 3">
    <name type="scientific">Tanacetum coccineum</name>
    <dbReference type="NCBI Taxonomy" id="301880"/>
    <lineage>
        <taxon>Eukaryota</taxon>
        <taxon>Viridiplantae</taxon>
        <taxon>Streptophyta</taxon>
        <taxon>Embryophyta</taxon>
        <taxon>Tracheophyta</taxon>
        <taxon>Spermatophyta</taxon>
        <taxon>Magnoliopsida</taxon>
        <taxon>eudicotyledons</taxon>
        <taxon>Gunneridae</taxon>
        <taxon>Pentapetalae</taxon>
        <taxon>asterids</taxon>
        <taxon>campanulids</taxon>
        <taxon>Asterales</taxon>
        <taxon>Asteraceae</taxon>
        <taxon>Asteroideae</taxon>
        <taxon>Anthemideae</taxon>
        <taxon>Anthemidinae</taxon>
        <taxon>Tanacetum</taxon>
    </lineage>
</organism>